<comment type="caution">
    <text evidence="2">The sequence shown here is derived from an EMBL/GenBank/DDBJ whole genome shotgun (WGS) entry which is preliminary data.</text>
</comment>
<dbReference type="EMBL" id="FVQL01000001">
    <property type="protein sequence ID" value="SKZ26465.1"/>
    <property type="molecule type" value="Genomic_DNA"/>
</dbReference>
<keyword evidence="1" id="KW-1133">Transmembrane helix</keyword>
<evidence type="ECO:0000256" key="1">
    <source>
        <dbReference type="SAM" id="Phobius"/>
    </source>
</evidence>
<evidence type="ECO:0000313" key="2">
    <source>
        <dbReference type="EMBL" id="SKZ26465.1"/>
    </source>
</evidence>
<reference evidence="2 3" key="1">
    <citation type="submission" date="2016-11" db="EMBL/GenBank/DDBJ databases">
        <authorList>
            <consortium name="Pathogen Informatics"/>
        </authorList>
    </citation>
    <scope>NUCLEOTIDE SEQUENCE [LARGE SCALE GENOMIC DNA]</scope>
    <source>
        <strain evidence="2 3">1168</strain>
    </source>
</reference>
<proteinExistence type="predicted"/>
<evidence type="ECO:0000313" key="3">
    <source>
        <dbReference type="Proteomes" id="UP000190366"/>
    </source>
</evidence>
<dbReference type="Proteomes" id="UP000190366">
    <property type="component" value="Unassembled WGS sequence"/>
</dbReference>
<accession>A0AB38DK15</accession>
<feature type="transmembrane region" description="Helical" evidence="1">
    <location>
        <begin position="89"/>
        <end position="107"/>
    </location>
</feature>
<keyword evidence="1" id="KW-0812">Transmembrane</keyword>
<gene>
    <name evidence="2" type="ORF">SAMEA2275630_04192</name>
</gene>
<organism evidence="2 3">
    <name type="scientific">Mycobacteroides abscessus subsp. massiliense</name>
    <dbReference type="NCBI Taxonomy" id="1962118"/>
    <lineage>
        <taxon>Bacteria</taxon>
        <taxon>Bacillati</taxon>
        <taxon>Actinomycetota</taxon>
        <taxon>Actinomycetes</taxon>
        <taxon>Mycobacteriales</taxon>
        <taxon>Mycobacteriaceae</taxon>
        <taxon>Mycobacteroides</taxon>
        <taxon>Mycobacteroides abscessus</taxon>
    </lineage>
</organism>
<feature type="transmembrane region" description="Helical" evidence="1">
    <location>
        <begin position="22"/>
        <end position="41"/>
    </location>
</feature>
<protein>
    <submittedName>
        <fullName evidence="2">Uncharacterized protein</fullName>
    </submittedName>
</protein>
<name>A0AB38DK15_9MYCO</name>
<sequence>MYEAPHGGKPWVSLPDMRPYDYPLRVIVLALIVGVLCLVGVNPGSVMGQPGALAAAHVAGPEGLGAAPADAPQVDAFAQVVQITKMCRGALAGAMLLVLAFVLRYVLLTATRGSPVLQRIVGRSGRAVLLRGCVHRC</sequence>
<dbReference type="AlphaFoldDB" id="A0AB38DK15"/>
<keyword evidence="1" id="KW-0472">Membrane</keyword>